<dbReference type="SUPFAM" id="SSF52540">
    <property type="entry name" value="P-loop containing nucleoside triphosphate hydrolases"/>
    <property type="match status" value="2"/>
</dbReference>
<accession>A0A9X3PGE5</accession>
<reference evidence="4" key="1">
    <citation type="submission" date="2022-12" db="EMBL/GenBank/DDBJ databases">
        <title>Gycomyces niveus sp.nov.,a novel actinomycete isolated from soil in Shouguan.</title>
        <authorList>
            <person name="Yang X."/>
        </authorList>
    </citation>
    <scope>NUCLEOTIDE SEQUENCE</scope>
    <source>
        <strain evidence="4">NEAU-A15</strain>
    </source>
</reference>
<dbReference type="InterPro" id="IPR027417">
    <property type="entry name" value="P-loop_NTPase"/>
</dbReference>
<feature type="domain" description="ABC transporter" evidence="3">
    <location>
        <begin position="341"/>
        <end position="534"/>
    </location>
</feature>
<gene>
    <name evidence="4" type="ORF">O1R50_25380</name>
</gene>
<comment type="caution">
    <text evidence="4">The sequence shown here is derived from an EMBL/GenBank/DDBJ whole genome shotgun (WGS) entry which is preliminary data.</text>
</comment>
<dbReference type="Gene3D" id="3.40.50.300">
    <property type="entry name" value="P-loop containing nucleotide triphosphate hydrolases"/>
    <property type="match status" value="2"/>
</dbReference>
<dbReference type="Pfam" id="PF00005">
    <property type="entry name" value="ABC_tran"/>
    <property type="match status" value="2"/>
</dbReference>
<dbReference type="Proteomes" id="UP001146067">
    <property type="component" value="Unassembled WGS sequence"/>
</dbReference>
<evidence type="ECO:0000259" key="3">
    <source>
        <dbReference type="PROSITE" id="PS50893"/>
    </source>
</evidence>
<dbReference type="CDD" id="cd03221">
    <property type="entry name" value="ABCF_EF-3"/>
    <property type="match status" value="1"/>
</dbReference>
<dbReference type="NCBIfam" id="NF000355">
    <property type="entry name" value="ribo_prot_ABC_F"/>
    <property type="match status" value="1"/>
</dbReference>
<keyword evidence="1" id="KW-0547">Nucleotide-binding</keyword>
<feature type="domain" description="ABC transporter" evidence="3">
    <location>
        <begin position="7"/>
        <end position="258"/>
    </location>
</feature>
<dbReference type="GO" id="GO:0016887">
    <property type="term" value="F:ATP hydrolysis activity"/>
    <property type="evidence" value="ECO:0007669"/>
    <property type="project" value="InterPro"/>
</dbReference>
<keyword evidence="5" id="KW-1185">Reference proteome</keyword>
<sequence length="534" mass="58819">MYRPSQLVVADVTKRYGAQLVLDRVVFTVKSGEKVGVVGDNGSGKSTLLRLLARVEMPDNGEVIVDSPDGIGYLPQQIDLPDRRTVADAINLALADLRRIEEAMRATERVLASGDGAAAEQYAELLQRFESREGWDADLRVEVACAHLGIGGIDRDRRLGTLSGGERSRLMLAATLASRPALLLLDEPSNDLDDAAVTWLEAQLRDWPGTVVAITHDRAFLDALTDTIIEVADRKVHRYGNGYEGYLTAKAVERRQAAEAYERWRTEVDRQRQIAEANAGNMAAIPRKVPVSRLAPVRSSARGASSRIKIAKRRLELLHRNPVRPPAKPLQFRADLATSGAAAAMVLREVRVGERLHVPELVVAHGERILITGPNGAGKTTLLRVIAGELELETGAIEHSGNAGHLRQHAAPDHDRRSVLRAFAADRIGTLEEHAEALWRLGLFEAEHFGRPVHDLSWGQRRRLELARLVTEPVDLLLLDEPTNHLSPMLAEDLQVALDDYDGTVILVTHDRRLRESFQGRLLTMEAGTITGGR</sequence>
<dbReference type="RefSeq" id="WP_270113055.1">
    <property type="nucleotide sequence ID" value="NZ_JAPZVP010000033.1"/>
</dbReference>
<dbReference type="InterPro" id="IPR003593">
    <property type="entry name" value="AAA+_ATPase"/>
</dbReference>
<evidence type="ECO:0000313" key="4">
    <source>
        <dbReference type="EMBL" id="MDA1362970.1"/>
    </source>
</evidence>
<dbReference type="InterPro" id="IPR003439">
    <property type="entry name" value="ABC_transporter-like_ATP-bd"/>
</dbReference>
<dbReference type="PANTHER" id="PTHR42855:SF2">
    <property type="entry name" value="DRUG RESISTANCE ABC TRANSPORTER,ATP-BINDING PROTEIN"/>
    <property type="match status" value="1"/>
</dbReference>
<protein>
    <submittedName>
        <fullName evidence="4">ABC-F family ATP-binding cassette domain-containing protein</fullName>
    </submittedName>
</protein>
<dbReference type="InterPro" id="IPR051309">
    <property type="entry name" value="ABCF_ATPase"/>
</dbReference>
<dbReference type="GO" id="GO:0005524">
    <property type="term" value="F:ATP binding"/>
    <property type="evidence" value="ECO:0007669"/>
    <property type="project" value="UniProtKB-KW"/>
</dbReference>
<dbReference type="InterPro" id="IPR017871">
    <property type="entry name" value="ABC_transporter-like_CS"/>
</dbReference>
<dbReference type="EMBL" id="JAPZVP010000033">
    <property type="protein sequence ID" value="MDA1362970.1"/>
    <property type="molecule type" value="Genomic_DNA"/>
</dbReference>
<dbReference type="FunFam" id="3.40.50.300:FF:000011">
    <property type="entry name" value="Putative ABC transporter ATP-binding component"/>
    <property type="match status" value="1"/>
</dbReference>
<dbReference type="PANTHER" id="PTHR42855">
    <property type="entry name" value="ABC TRANSPORTER ATP-BINDING SUBUNIT"/>
    <property type="match status" value="1"/>
</dbReference>
<dbReference type="AlphaFoldDB" id="A0A9X3PGE5"/>
<name>A0A9X3PGE5_9ACTN</name>
<proteinExistence type="predicted"/>
<organism evidence="4 5">
    <name type="scientific">Glycomyces luteolus</name>
    <dbReference type="NCBI Taxonomy" id="2670330"/>
    <lineage>
        <taxon>Bacteria</taxon>
        <taxon>Bacillati</taxon>
        <taxon>Actinomycetota</taxon>
        <taxon>Actinomycetes</taxon>
        <taxon>Glycomycetales</taxon>
        <taxon>Glycomycetaceae</taxon>
        <taxon>Glycomyces</taxon>
    </lineage>
</organism>
<evidence type="ECO:0000256" key="2">
    <source>
        <dbReference type="ARBA" id="ARBA00022840"/>
    </source>
</evidence>
<keyword evidence="2 4" id="KW-0067">ATP-binding</keyword>
<dbReference type="PROSITE" id="PS50893">
    <property type="entry name" value="ABC_TRANSPORTER_2"/>
    <property type="match status" value="2"/>
</dbReference>
<dbReference type="PROSITE" id="PS00211">
    <property type="entry name" value="ABC_TRANSPORTER_1"/>
    <property type="match status" value="1"/>
</dbReference>
<evidence type="ECO:0000313" key="5">
    <source>
        <dbReference type="Proteomes" id="UP001146067"/>
    </source>
</evidence>
<dbReference type="SMART" id="SM00382">
    <property type="entry name" value="AAA"/>
    <property type="match status" value="2"/>
</dbReference>
<evidence type="ECO:0000256" key="1">
    <source>
        <dbReference type="ARBA" id="ARBA00022741"/>
    </source>
</evidence>